<dbReference type="GO" id="GO:0022857">
    <property type="term" value="F:transmembrane transporter activity"/>
    <property type="evidence" value="ECO:0007669"/>
    <property type="project" value="UniProtKB-UniRule"/>
</dbReference>
<evidence type="ECO:0000256" key="4">
    <source>
        <dbReference type="ARBA" id="ARBA00022519"/>
    </source>
</evidence>
<proteinExistence type="inferred from homology"/>
<organism evidence="11 12">
    <name type="scientific">Ruegeria conchae</name>
    <dbReference type="NCBI Taxonomy" id="981384"/>
    <lineage>
        <taxon>Bacteria</taxon>
        <taxon>Pseudomonadati</taxon>
        <taxon>Pseudomonadota</taxon>
        <taxon>Alphaproteobacteria</taxon>
        <taxon>Rhodobacterales</taxon>
        <taxon>Roseobacteraceae</taxon>
        <taxon>Ruegeria</taxon>
    </lineage>
</organism>
<reference evidence="11 12" key="1">
    <citation type="submission" date="2018-10" db="EMBL/GenBank/DDBJ databases">
        <title>Genomic Encyclopedia of Archaeal and Bacterial Type Strains, Phase II (KMG-II): from individual species to whole genera.</title>
        <authorList>
            <person name="Goeker M."/>
        </authorList>
    </citation>
    <scope>NUCLEOTIDE SEQUENCE [LARGE SCALE GENOMIC DNA]</scope>
    <source>
        <strain evidence="11 12">DSM 29317</strain>
    </source>
</reference>
<feature type="transmembrane region" description="Helical" evidence="9">
    <location>
        <begin position="153"/>
        <end position="173"/>
    </location>
</feature>
<feature type="transmembrane region" description="Helical" evidence="9">
    <location>
        <begin position="21"/>
        <end position="38"/>
    </location>
</feature>
<evidence type="ECO:0000256" key="8">
    <source>
        <dbReference type="ARBA" id="ARBA00038436"/>
    </source>
</evidence>
<dbReference type="InterPro" id="IPR007387">
    <property type="entry name" value="TRAP_DctQ"/>
</dbReference>
<evidence type="ECO:0000313" key="11">
    <source>
        <dbReference type="EMBL" id="RLK10127.1"/>
    </source>
</evidence>
<name>A0A497ZQA9_9RHOB</name>
<evidence type="ECO:0000259" key="10">
    <source>
        <dbReference type="Pfam" id="PF04290"/>
    </source>
</evidence>
<protein>
    <recommendedName>
        <fullName evidence="9">TRAP transporter small permease protein</fullName>
    </recommendedName>
</protein>
<keyword evidence="12" id="KW-1185">Reference proteome</keyword>
<dbReference type="STRING" id="981384.GCA_000192475_02763"/>
<dbReference type="AlphaFoldDB" id="A0A497ZQA9"/>
<evidence type="ECO:0000256" key="1">
    <source>
        <dbReference type="ARBA" id="ARBA00004429"/>
    </source>
</evidence>
<dbReference type="Pfam" id="PF04290">
    <property type="entry name" value="DctQ"/>
    <property type="match status" value="1"/>
</dbReference>
<evidence type="ECO:0000256" key="5">
    <source>
        <dbReference type="ARBA" id="ARBA00022692"/>
    </source>
</evidence>
<keyword evidence="7 9" id="KW-0472">Membrane</keyword>
<evidence type="ECO:0000256" key="7">
    <source>
        <dbReference type="ARBA" id="ARBA00023136"/>
    </source>
</evidence>
<comment type="similarity">
    <text evidence="8 9">Belongs to the TRAP transporter small permease family.</text>
</comment>
<evidence type="ECO:0000256" key="9">
    <source>
        <dbReference type="RuleBase" id="RU369079"/>
    </source>
</evidence>
<keyword evidence="3" id="KW-1003">Cell membrane</keyword>
<evidence type="ECO:0000256" key="6">
    <source>
        <dbReference type="ARBA" id="ARBA00022989"/>
    </source>
</evidence>
<gene>
    <name evidence="11" type="ORF">CLV75_0092</name>
</gene>
<dbReference type="InterPro" id="IPR055348">
    <property type="entry name" value="DctQ"/>
</dbReference>
<evidence type="ECO:0000313" key="12">
    <source>
        <dbReference type="Proteomes" id="UP000271700"/>
    </source>
</evidence>
<keyword evidence="2 9" id="KW-0813">Transport</keyword>
<keyword evidence="4 9" id="KW-0997">Cell inner membrane</keyword>
<evidence type="ECO:0000256" key="3">
    <source>
        <dbReference type="ARBA" id="ARBA00022475"/>
    </source>
</evidence>
<accession>A0A497ZQA9</accession>
<comment type="function">
    <text evidence="9">Part of the tripartite ATP-independent periplasmic (TRAP) transport system.</text>
</comment>
<evidence type="ECO:0000256" key="2">
    <source>
        <dbReference type="ARBA" id="ARBA00022448"/>
    </source>
</evidence>
<keyword evidence="5 9" id="KW-0812">Transmembrane</keyword>
<dbReference type="PANTHER" id="PTHR35011">
    <property type="entry name" value="2,3-DIKETO-L-GULONATE TRAP TRANSPORTER SMALL PERMEASE PROTEIN YIAM"/>
    <property type="match status" value="1"/>
</dbReference>
<comment type="caution">
    <text evidence="11">The sequence shown here is derived from an EMBL/GenBank/DDBJ whole genome shotgun (WGS) entry which is preliminary data.</text>
</comment>
<feature type="domain" description="Tripartite ATP-independent periplasmic transporters DctQ component" evidence="10">
    <location>
        <begin position="29"/>
        <end position="181"/>
    </location>
</feature>
<sequence>MKMMAAYVRIVDAVNYRIGRVMMWGLFVMMGILLWSSISKTFFLPSLWTLEMAQFAMVTYYIIGGPYSIQLGSNVRMDLFYHNWSPRRKAWFDACTVLLLILYLGVLFYGGLGSTAYSLGYWGDEPVSYFTGLLTGSEEIGRLERSSTAWRPYIWPVKAIMVFGFFLMLLQAISELFKDIARINGQEIGVSRA</sequence>
<dbReference type="RefSeq" id="WP_010439060.1">
    <property type="nucleotide sequence ID" value="NZ_AEYW01000006.1"/>
</dbReference>
<keyword evidence="6 9" id="KW-1133">Transmembrane helix</keyword>
<comment type="subcellular location">
    <subcellularLocation>
        <location evidence="1 9">Cell inner membrane</location>
        <topology evidence="1 9">Multi-pass membrane protein</topology>
    </subcellularLocation>
</comment>
<feature type="transmembrane region" description="Helical" evidence="9">
    <location>
        <begin position="50"/>
        <end position="69"/>
    </location>
</feature>
<comment type="subunit">
    <text evidence="9">The complex comprises the extracytoplasmic solute receptor protein and the two transmembrane proteins.</text>
</comment>
<dbReference type="EMBL" id="RCCT01000001">
    <property type="protein sequence ID" value="RLK10127.1"/>
    <property type="molecule type" value="Genomic_DNA"/>
</dbReference>
<feature type="transmembrane region" description="Helical" evidence="9">
    <location>
        <begin position="90"/>
        <end position="112"/>
    </location>
</feature>
<dbReference type="PANTHER" id="PTHR35011:SF4">
    <property type="entry name" value="SLL1102 PROTEIN"/>
    <property type="match status" value="1"/>
</dbReference>
<dbReference type="Proteomes" id="UP000271700">
    <property type="component" value="Unassembled WGS sequence"/>
</dbReference>
<dbReference type="OrthoDB" id="9794346at2"/>
<dbReference type="GO" id="GO:0005886">
    <property type="term" value="C:plasma membrane"/>
    <property type="evidence" value="ECO:0007669"/>
    <property type="project" value="UniProtKB-SubCell"/>
</dbReference>